<reference evidence="1 2" key="1">
    <citation type="submission" date="2018-08" db="EMBL/GenBank/DDBJ databases">
        <title>A genome reference for cultivated species of the human gut microbiota.</title>
        <authorList>
            <person name="Zou Y."/>
            <person name="Xue W."/>
            <person name="Luo G."/>
        </authorList>
    </citation>
    <scope>NUCLEOTIDE SEQUENCE [LARGE SCALE GENOMIC DNA]</scope>
    <source>
        <strain evidence="1 2">AM32-8LB</strain>
    </source>
</reference>
<dbReference type="EMBL" id="QSIQ01000011">
    <property type="protein sequence ID" value="RHD03575.1"/>
    <property type="molecule type" value="Genomic_DNA"/>
</dbReference>
<accession>A0A396AF81</accession>
<dbReference type="AlphaFoldDB" id="A0A396AF81"/>
<sequence length="42" mass="4801">MFKINNATNIKNIKHNTTSNNILGKSCDVVRNSFIKWAMIYG</sequence>
<evidence type="ECO:0000313" key="1">
    <source>
        <dbReference type="EMBL" id="RHD03575.1"/>
    </source>
</evidence>
<organism evidence="1 2">
    <name type="scientific">Roseburia inulinivorans</name>
    <dbReference type="NCBI Taxonomy" id="360807"/>
    <lineage>
        <taxon>Bacteria</taxon>
        <taxon>Bacillati</taxon>
        <taxon>Bacillota</taxon>
        <taxon>Clostridia</taxon>
        <taxon>Lachnospirales</taxon>
        <taxon>Lachnospiraceae</taxon>
        <taxon>Roseburia</taxon>
    </lineage>
</organism>
<protein>
    <submittedName>
        <fullName evidence="1">Uncharacterized protein</fullName>
    </submittedName>
</protein>
<gene>
    <name evidence="1" type="ORF">DW813_08930</name>
</gene>
<proteinExistence type="predicted"/>
<evidence type="ECO:0000313" key="2">
    <source>
        <dbReference type="Proteomes" id="UP000266391"/>
    </source>
</evidence>
<comment type="caution">
    <text evidence="1">The sequence shown here is derived from an EMBL/GenBank/DDBJ whole genome shotgun (WGS) entry which is preliminary data.</text>
</comment>
<dbReference type="Proteomes" id="UP000266391">
    <property type="component" value="Unassembled WGS sequence"/>
</dbReference>
<name>A0A396AF81_9FIRM</name>